<name>A0A6A6DJ34_9PEZI</name>
<dbReference type="OrthoDB" id="10260355at2759"/>
<gene>
    <name evidence="5" type="ORF">K469DRAFT_323700</name>
</gene>
<dbReference type="Pfam" id="PF07992">
    <property type="entry name" value="Pyr_redox_2"/>
    <property type="match status" value="1"/>
</dbReference>
<dbReference type="InterPro" id="IPR023753">
    <property type="entry name" value="FAD/NAD-binding_dom"/>
</dbReference>
<proteinExistence type="inferred from homology"/>
<dbReference type="InterPro" id="IPR050097">
    <property type="entry name" value="Ferredoxin-NADP_redctase_2"/>
</dbReference>
<reference evidence="5" key="1">
    <citation type="journal article" date="2020" name="Stud. Mycol.">
        <title>101 Dothideomycetes genomes: a test case for predicting lifestyles and emergence of pathogens.</title>
        <authorList>
            <person name="Haridas S."/>
            <person name="Albert R."/>
            <person name="Binder M."/>
            <person name="Bloem J."/>
            <person name="Labutti K."/>
            <person name="Salamov A."/>
            <person name="Andreopoulos B."/>
            <person name="Baker S."/>
            <person name="Barry K."/>
            <person name="Bills G."/>
            <person name="Bluhm B."/>
            <person name="Cannon C."/>
            <person name="Castanera R."/>
            <person name="Culley D."/>
            <person name="Daum C."/>
            <person name="Ezra D."/>
            <person name="Gonzalez J."/>
            <person name="Henrissat B."/>
            <person name="Kuo A."/>
            <person name="Liang C."/>
            <person name="Lipzen A."/>
            <person name="Lutzoni F."/>
            <person name="Magnuson J."/>
            <person name="Mondo S."/>
            <person name="Nolan M."/>
            <person name="Ohm R."/>
            <person name="Pangilinan J."/>
            <person name="Park H.-J."/>
            <person name="Ramirez L."/>
            <person name="Alfaro M."/>
            <person name="Sun H."/>
            <person name="Tritt A."/>
            <person name="Yoshinaga Y."/>
            <person name="Zwiers L.-H."/>
            <person name="Turgeon B."/>
            <person name="Goodwin S."/>
            <person name="Spatafora J."/>
            <person name="Crous P."/>
            <person name="Grigoriev I."/>
        </authorList>
    </citation>
    <scope>NUCLEOTIDE SEQUENCE</scope>
    <source>
        <strain evidence="5">CBS 207.26</strain>
    </source>
</reference>
<evidence type="ECO:0000256" key="3">
    <source>
        <dbReference type="ARBA" id="ARBA00023002"/>
    </source>
</evidence>
<dbReference type="PANTHER" id="PTHR48105">
    <property type="entry name" value="THIOREDOXIN REDUCTASE 1-RELATED-RELATED"/>
    <property type="match status" value="1"/>
</dbReference>
<evidence type="ECO:0000313" key="5">
    <source>
        <dbReference type="EMBL" id="KAF2178943.1"/>
    </source>
</evidence>
<protein>
    <submittedName>
        <fullName evidence="5">FAD/NAD(P)-binding domain-containing protein</fullName>
    </submittedName>
</protein>
<keyword evidence="3" id="KW-0560">Oxidoreductase</keyword>
<evidence type="ECO:0000256" key="1">
    <source>
        <dbReference type="ARBA" id="ARBA00009333"/>
    </source>
</evidence>
<dbReference type="SUPFAM" id="SSF51905">
    <property type="entry name" value="FAD/NAD(P)-binding domain"/>
    <property type="match status" value="1"/>
</dbReference>
<dbReference type="InterPro" id="IPR036188">
    <property type="entry name" value="FAD/NAD-bd_sf"/>
</dbReference>
<evidence type="ECO:0000313" key="6">
    <source>
        <dbReference type="Proteomes" id="UP000800200"/>
    </source>
</evidence>
<dbReference type="AlphaFoldDB" id="A0A6A6DJ34"/>
<dbReference type="EMBL" id="ML994671">
    <property type="protein sequence ID" value="KAF2178943.1"/>
    <property type="molecule type" value="Genomic_DNA"/>
</dbReference>
<organism evidence="5 6">
    <name type="scientific">Zopfia rhizophila CBS 207.26</name>
    <dbReference type="NCBI Taxonomy" id="1314779"/>
    <lineage>
        <taxon>Eukaryota</taxon>
        <taxon>Fungi</taxon>
        <taxon>Dikarya</taxon>
        <taxon>Ascomycota</taxon>
        <taxon>Pezizomycotina</taxon>
        <taxon>Dothideomycetes</taxon>
        <taxon>Dothideomycetes incertae sedis</taxon>
        <taxon>Zopfiaceae</taxon>
        <taxon>Zopfia</taxon>
    </lineage>
</organism>
<dbReference type="GO" id="GO:0097237">
    <property type="term" value="P:cellular response to toxic substance"/>
    <property type="evidence" value="ECO:0007669"/>
    <property type="project" value="UniProtKB-ARBA"/>
</dbReference>
<keyword evidence="2" id="KW-0285">Flavoprotein</keyword>
<evidence type="ECO:0000259" key="4">
    <source>
        <dbReference type="Pfam" id="PF07992"/>
    </source>
</evidence>
<comment type="similarity">
    <text evidence="1">Belongs to the class-II pyridine nucleotide-disulfide oxidoreductase family.</text>
</comment>
<feature type="domain" description="FAD/NAD(P)-binding" evidence="4">
    <location>
        <begin position="8"/>
        <end position="150"/>
    </location>
</feature>
<dbReference type="PRINTS" id="PR00368">
    <property type="entry name" value="FADPNR"/>
</dbReference>
<dbReference type="Proteomes" id="UP000800200">
    <property type="component" value="Unassembled WGS sequence"/>
</dbReference>
<sequence length="296" mass="32371">MDLNPVVDVLIIGGGPAGLAAALGLARVCRGALVFDSQEYRNDGVIAMSNVLSHDGENPAIYRSRAMEDIMSKYPHIKFMDRKITIATSEDWPSETRCFKVIDSKGDSWLGKKLLLATGSVDVFPNLAGYQELWGHNIYHCLFCDGYERRGESIGILGAEKRDLDHIFMAFAYKPKRMVVYTNGANLDNERMGRGLQNARARGCAIDTRGIQRLSKAPDGVGIQLHFDDETSETMGFLIHHPVTVNRAQDLFDQLGLDLAADQGGHAVSKTLYGETNVVGCFVAGDTATSSKIVSL</sequence>
<dbReference type="PRINTS" id="PR00469">
    <property type="entry name" value="PNDRDTASEII"/>
</dbReference>
<accession>A0A6A6DJ34</accession>
<evidence type="ECO:0000256" key="2">
    <source>
        <dbReference type="ARBA" id="ARBA00022630"/>
    </source>
</evidence>
<keyword evidence="6" id="KW-1185">Reference proteome</keyword>
<dbReference type="Gene3D" id="3.50.50.60">
    <property type="entry name" value="FAD/NAD(P)-binding domain"/>
    <property type="match status" value="2"/>
</dbReference>
<dbReference type="GO" id="GO:0016491">
    <property type="term" value="F:oxidoreductase activity"/>
    <property type="evidence" value="ECO:0007669"/>
    <property type="project" value="UniProtKB-KW"/>
</dbReference>